<evidence type="ECO:0000256" key="9">
    <source>
        <dbReference type="SAM" id="MobiDB-lite"/>
    </source>
</evidence>
<dbReference type="CDD" id="cd02432">
    <property type="entry name" value="Nodulin-21_like_1"/>
    <property type="match status" value="1"/>
</dbReference>
<comment type="catalytic activity">
    <reaction evidence="8">
        <text>Fe(2+)(in) = Fe(2+)(out)</text>
        <dbReference type="Rhea" id="RHEA:28486"/>
        <dbReference type="ChEBI" id="CHEBI:29033"/>
    </reaction>
    <physiologicalReaction direction="left-to-right" evidence="8">
        <dbReference type="Rhea" id="RHEA:28487"/>
    </physiologicalReaction>
</comment>
<proteinExistence type="inferred from homology"/>
<keyword evidence="3" id="KW-0410">Iron transport</keyword>
<keyword evidence="3" id="KW-0408">Iron</keyword>
<dbReference type="GO" id="GO:0030026">
    <property type="term" value="P:intracellular manganese ion homeostasis"/>
    <property type="evidence" value="ECO:0007669"/>
    <property type="project" value="InterPro"/>
</dbReference>
<keyword evidence="7 10" id="KW-0472">Membrane</keyword>
<evidence type="ECO:0000313" key="12">
    <source>
        <dbReference type="Proteomes" id="UP001465755"/>
    </source>
</evidence>
<gene>
    <name evidence="11" type="ORF">WJX73_003432</name>
</gene>
<feature type="region of interest" description="Disordered" evidence="9">
    <location>
        <begin position="1"/>
        <end position="23"/>
    </location>
</feature>
<evidence type="ECO:0000256" key="6">
    <source>
        <dbReference type="ARBA" id="ARBA00022989"/>
    </source>
</evidence>
<evidence type="ECO:0000256" key="7">
    <source>
        <dbReference type="ARBA" id="ARBA00023136"/>
    </source>
</evidence>
<dbReference type="InterPro" id="IPR008217">
    <property type="entry name" value="Ccc1_fam"/>
</dbReference>
<comment type="similarity">
    <text evidence="2">Belongs to the CCC1 family.</text>
</comment>
<feature type="transmembrane region" description="Helical" evidence="10">
    <location>
        <begin position="235"/>
        <end position="256"/>
    </location>
</feature>
<organism evidence="11 12">
    <name type="scientific">Symbiochloris irregularis</name>
    <dbReference type="NCBI Taxonomy" id="706552"/>
    <lineage>
        <taxon>Eukaryota</taxon>
        <taxon>Viridiplantae</taxon>
        <taxon>Chlorophyta</taxon>
        <taxon>core chlorophytes</taxon>
        <taxon>Trebouxiophyceae</taxon>
        <taxon>Trebouxiales</taxon>
        <taxon>Trebouxiaceae</taxon>
        <taxon>Symbiochloris</taxon>
    </lineage>
</organism>
<keyword evidence="5 10" id="KW-0812">Transmembrane</keyword>
<evidence type="ECO:0000256" key="5">
    <source>
        <dbReference type="ARBA" id="ARBA00022692"/>
    </source>
</evidence>
<dbReference type="AlphaFoldDB" id="A0AAW1NMH0"/>
<accession>A0AAW1NMH0</accession>
<feature type="transmembrane region" description="Helical" evidence="10">
    <location>
        <begin position="76"/>
        <end position="97"/>
    </location>
</feature>
<keyword evidence="6 10" id="KW-1133">Transmembrane helix</keyword>
<comment type="caution">
    <text evidence="11">The sequence shown here is derived from an EMBL/GenBank/DDBJ whole genome shotgun (WGS) entry which is preliminary data.</text>
</comment>
<protein>
    <submittedName>
        <fullName evidence="11">Uncharacterized protein</fullName>
    </submittedName>
</protein>
<name>A0AAW1NMH0_9CHLO</name>
<dbReference type="GO" id="GO:0005384">
    <property type="term" value="F:manganese ion transmembrane transporter activity"/>
    <property type="evidence" value="ECO:0007669"/>
    <property type="project" value="InterPro"/>
</dbReference>
<dbReference type="GO" id="GO:0005774">
    <property type="term" value="C:vacuolar membrane"/>
    <property type="evidence" value="ECO:0007669"/>
    <property type="project" value="UniProtKB-SubCell"/>
</dbReference>
<feature type="transmembrane region" description="Helical" evidence="10">
    <location>
        <begin position="44"/>
        <end position="64"/>
    </location>
</feature>
<evidence type="ECO:0000256" key="3">
    <source>
        <dbReference type="ARBA" id="ARBA00022496"/>
    </source>
</evidence>
<keyword evidence="4" id="KW-0926">Vacuole</keyword>
<evidence type="ECO:0000256" key="8">
    <source>
        <dbReference type="ARBA" id="ARBA00044464"/>
    </source>
</evidence>
<evidence type="ECO:0000256" key="2">
    <source>
        <dbReference type="ARBA" id="ARBA00007049"/>
    </source>
</evidence>
<keyword evidence="3" id="KW-0406">Ion transport</keyword>
<dbReference type="EMBL" id="JALJOQ010000171">
    <property type="protein sequence ID" value="KAK9791830.1"/>
    <property type="molecule type" value="Genomic_DNA"/>
</dbReference>
<evidence type="ECO:0000256" key="4">
    <source>
        <dbReference type="ARBA" id="ARBA00022554"/>
    </source>
</evidence>
<keyword evidence="3" id="KW-0813">Transport</keyword>
<reference evidence="11 12" key="1">
    <citation type="journal article" date="2024" name="Nat. Commun.">
        <title>Phylogenomics reveals the evolutionary origins of lichenization in chlorophyte algae.</title>
        <authorList>
            <person name="Puginier C."/>
            <person name="Libourel C."/>
            <person name="Otte J."/>
            <person name="Skaloud P."/>
            <person name="Haon M."/>
            <person name="Grisel S."/>
            <person name="Petersen M."/>
            <person name="Berrin J.G."/>
            <person name="Delaux P.M."/>
            <person name="Dal Grande F."/>
            <person name="Keller J."/>
        </authorList>
    </citation>
    <scope>NUCLEOTIDE SEQUENCE [LARGE SCALE GENOMIC DNA]</scope>
    <source>
        <strain evidence="11 12">SAG 2036</strain>
    </source>
</reference>
<evidence type="ECO:0000313" key="11">
    <source>
        <dbReference type="EMBL" id="KAK9791830.1"/>
    </source>
</evidence>
<comment type="subcellular location">
    <subcellularLocation>
        <location evidence="1">Vacuole membrane</location>
        <topology evidence="1">Multi-pass membrane protein</topology>
    </subcellularLocation>
</comment>
<keyword evidence="12" id="KW-1185">Reference proteome</keyword>
<dbReference type="Proteomes" id="UP001465755">
    <property type="component" value="Unassembled WGS sequence"/>
</dbReference>
<evidence type="ECO:0000256" key="1">
    <source>
        <dbReference type="ARBA" id="ARBA00004128"/>
    </source>
</evidence>
<evidence type="ECO:0000256" key="10">
    <source>
        <dbReference type="SAM" id="Phobius"/>
    </source>
</evidence>
<dbReference type="GO" id="GO:0006826">
    <property type="term" value="P:iron ion transport"/>
    <property type="evidence" value="ECO:0007669"/>
    <property type="project" value="UniProtKB-KW"/>
</dbReference>
<feature type="transmembrane region" description="Helical" evidence="10">
    <location>
        <begin position="177"/>
        <end position="201"/>
    </location>
</feature>
<dbReference type="PANTHER" id="PTHR31851">
    <property type="entry name" value="FE(2+)/MN(2+) TRANSPORTER PCL1"/>
    <property type="match status" value="1"/>
</dbReference>
<sequence>MADQETRAPDAQAAEEARPPTPVEAHEPLIDEDEHVHYSQRAPWLRAGILGATDGLVSVASLMLGVGGGTDQLHALVLAGVAGLVGGALSMACGEYISVASQRDAEEADVEKERREQAKGPAAQAHELYELAKIYEDRGLSHSLAWQVAEELTAKDVIKAHARDELGIDLDDMANPWLAAIASALAFTAGAAMPLLAGAFIQNYVHRLLSIVIVTCAGLLVFGVGGAMLGGASTIIGGLRVLVGGSIAMGATYGIGRAFAGHSSSY</sequence>
<feature type="transmembrane region" description="Helical" evidence="10">
    <location>
        <begin position="208"/>
        <end position="229"/>
    </location>
</feature>
<dbReference type="Pfam" id="PF01988">
    <property type="entry name" value="VIT1"/>
    <property type="match status" value="1"/>
</dbReference>